<dbReference type="RefSeq" id="WP_330132760.1">
    <property type="nucleotide sequence ID" value="NZ_JAUTXY010000003.1"/>
</dbReference>
<dbReference type="Proteomes" id="UP001336020">
    <property type="component" value="Unassembled WGS sequence"/>
</dbReference>
<name>A0ABU7L840_9NOCA</name>
<reference evidence="1 2" key="1">
    <citation type="submission" date="2023-07" db="EMBL/GenBank/DDBJ databases">
        <authorList>
            <person name="Girao M."/>
            <person name="Carvalho M.F."/>
        </authorList>
    </citation>
    <scope>NUCLEOTIDE SEQUENCE [LARGE SCALE GENOMIC DNA]</scope>
    <source>
        <strain evidence="1 2">YIM65754</strain>
    </source>
</reference>
<evidence type="ECO:0008006" key="3">
    <source>
        <dbReference type="Google" id="ProtNLM"/>
    </source>
</evidence>
<accession>A0ABU7L840</accession>
<keyword evidence="2" id="KW-1185">Reference proteome</keyword>
<comment type="caution">
    <text evidence="1">The sequence shown here is derived from an EMBL/GenBank/DDBJ whole genome shotgun (WGS) entry which is preliminary data.</text>
</comment>
<gene>
    <name evidence="1" type="ORF">Q7514_08155</name>
</gene>
<dbReference type="EMBL" id="JAUTXY010000003">
    <property type="protein sequence ID" value="MEE2057502.1"/>
    <property type="molecule type" value="Genomic_DNA"/>
</dbReference>
<sequence length="192" mass="21150">MSDLGASEASFERLRQEPFFEVVVDLVAGYLATAFDDPESVAGEKWTLSCLPTTNEKAGMTRLFSLDVGPLEVLYVDRYTENGETVDYRTVMVTSISALVRQLGCPLDELLLRYPLLRFRPVEDASAGGDAVAIDWFLSDEGADDQFFMLPLDESTIGPLAALLADNAGGPSSRPHNRWFAQYVLDALEDDD</sequence>
<proteinExistence type="predicted"/>
<evidence type="ECO:0000313" key="2">
    <source>
        <dbReference type="Proteomes" id="UP001336020"/>
    </source>
</evidence>
<protein>
    <recommendedName>
        <fullName evidence="3">SUKH-4 immunity protein of toxin-antitoxin system</fullName>
    </recommendedName>
</protein>
<organism evidence="1 2">
    <name type="scientific">Rhodococcus artemisiae</name>
    <dbReference type="NCBI Taxonomy" id="714159"/>
    <lineage>
        <taxon>Bacteria</taxon>
        <taxon>Bacillati</taxon>
        <taxon>Actinomycetota</taxon>
        <taxon>Actinomycetes</taxon>
        <taxon>Mycobacteriales</taxon>
        <taxon>Nocardiaceae</taxon>
        <taxon>Rhodococcus</taxon>
    </lineage>
</organism>
<evidence type="ECO:0000313" key="1">
    <source>
        <dbReference type="EMBL" id="MEE2057502.1"/>
    </source>
</evidence>